<dbReference type="OrthoDB" id="4336084at2"/>
<gene>
    <name evidence="9" type="ORF">FHX78_115990</name>
</gene>
<feature type="domain" description="OmpR/PhoB-type" evidence="8">
    <location>
        <begin position="1"/>
        <end position="100"/>
    </location>
</feature>
<dbReference type="Gene3D" id="1.10.10.10">
    <property type="entry name" value="Winged helix-like DNA-binding domain superfamily/Winged helix DNA-binding domain"/>
    <property type="match status" value="1"/>
</dbReference>
<dbReference type="EMBL" id="VIWV01000001">
    <property type="protein sequence ID" value="TWF88949.1"/>
    <property type="molecule type" value="Genomic_DNA"/>
</dbReference>
<dbReference type="InterPro" id="IPR036388">
    <property type="entry name" value="WH-like_DNA-bd_sf"/>
</dbReference>
<dbReference type="SMART" id="SM01043">
    <property type="entry name" value="BTAD"/>
    <property type="match status" value="1"/>
</dbReference>
<organism evidence="9 10">
    <name type="scientific">Streptomyces capillispiralis</name>
    <dbReference type="NCBI Taxonomy" id="68182"/>
    <lineage>
        <taxon>Bacteria</taxon>
        <taxon>Bacillati</taxon>
        <taxon>Actinomycetota</taxon>
        <taxon>Actinomycetes</taxon>
        <taxon>Kitasatosporales</taxon>
        <taxon>Streptomycetaceae</taxon>
        <taxon>Streptomyces</taxon>
    </lineage>
</organism>
<comment type="caution">
    <text evidence="9">The sequence shown here is derived from an EMBL/GenBank/DDBJ whole genome shotgun (WGS) entry which is preliminary data.</text>
</comment>
<evidence type="ECO:0000256" key="3">
    <source>
        <dbReference type="ARBA" id="ARBA00023015"/>
    </source>
</evidence>
<evidence type="ECO:0000256" key="5">
    <source>
        <dbReference type="ARBA" id="ARBA00023163"/>
    </source>
</evidence>
<evidence type="ECO:0000256" key="7">
    <source>
        <dbReference type="SAM" id="MobiDB-lite"/>
    </source>
</evidence>
<dbReference type="Gene3D" id="1.25.40.10">
    <property type="entry name" value="Tetratricopeptide repeat domain"/>
    <property type="match status" value="1"/>
</dbReference>
<dbReference type="RefSeq" id="WP_145870540.1">
    <property type="nucleotide sequence ID" value="NZ_BNCE01000009.1"/>
</dbReference>
<dbReference type="PANTHER" id="PTHR35807">
    <property type="entry name" value="TRANSCRIPTIONAL REGULATOR REDD-RELATED"/>
    <property type="match status" value="1"/>
</dbReference>
<comment type="similarity">
    <text evidence="1">Belongs to the AfsR/DnrI/RedD regulatory family.</text>
</comment>
<protein>
    <submittedName>
        <fullName evidence="9">DNA-binding SARP family transcriptional activator</fullName>
    </submittedName>
</protein>
<evidence type="ECO:0000256" key="2">
    <source>
        <dbReference type="ARBA" id="ARBA00023012"/>
    </source>
</evidence>
<evidence type="ECO:0000256" key="6">
    <source>
        <dbReference type="PROSITE-ProRule" id="PRU01091"/>
    </source>
</evidence>
<dbReference type="GO" id="GO:0003677">
    <property type="term" value="F:DNA binding"/>
    <property type="evidence" value="ECO:0007669"/>
    <property type="project" value="UniProtKB-UniRule"/>
</dbReference>
<dbReference type="GO" id="GO:0006355">
    <property type="term" value="P:regulation of DNA-templated transcription"/>
    <property type="evidence" value="ECO:0007669"/>
    <property type="project" value="InterPro"/>
</dbReference>
<dbReference type="SMART" id="SM00862">
    <property type="entry name" value="Trans_reg_C"/>
    <property type="match status" value="1"/>
</dbReference>
<accession>A0A561TPA4</accession>
<dbReference type="InterPro" id="IPR051677">
    <property type="entry name" value="AfsR-DnrI-RedD_regulator"/>
</dbReference>
<dbReference type="SUPFAM" id="SSF46894">
    <property type="entry name" value="C-terminal effector domain of the bipartite response regulators"/>
    <property type="match status" value="1"/>
</dbReference>
<dbReference type="PROSITE" id="PS51755">
    <property type="entry name" value="OMPR_PHOB"/>
    <property type="match status" value="1"/>
</dbReference>
<keyword evidence="4 6" id="KW-0238">DNA-binding</keyword>
<keyword evidence="3" id="KW-0805">Transcription regulation</keyword>
<feature type="region of interest" description="Disordered" evidence="7">
    <location>
        <begin position="251"/>
        <end position="270"/>
    </location>
</feature>
<dbReference type="GO" id="GO:0000160">
    <property type="term" value="P:phosphorelay signal transduction system"/>
    <property type="evidence" value="ECO:0007669"/>
    <property type="project" value="UniProtKB-KW"/>
</dbReference>
<dbReference type="InterPro" id="IPR001867">
    <property type="entry name" value="OmpR/PhoB-type_DNA-bd"/>
</dbReference>
<name>A0A561TPA4_9ACTN</name>
<evidence type="ECO:0000259" key="8">
    <source>
        <dbReference type="PROSITE" id="PS51755"/>
    </source>
</evidence>
<dbReference type="Proteomes" id="UP000316603">
    <property type="component" value="Unassembled WGS sequence"/>
</dbReference>
<feature type="DNA-binding region" description="OmpR/PhoB-type" evidence="6">
    <location>
        <begin position="1"/>
        <end position="100"/>
    </location>
</feature>
<dbReference type="InterPro" id="IPR016032">
    <property type="entry name" value="Sig_transdc_resp-reg_C-effctor"/>
</dbReference>
<dbReference type="PANTHER" id="PTHR35807:SF1">
    <property type="entry name" value="TRANSCRIPTIONAL REGULATOR REDD"/>
    <property type="match status" value="1"/>
</dbReference>
<evidence type="ECO:0000313" key="9">
    <source>
        <dbReference type="EMBL" id="TWF88949.1"/>
    </source>
</evidence>
<dbReference type="InterPro" id="IPR011990">
    <property type="entry name" value="TPR-like_helical_dom_sf"/>
</dbReference>
<keyword evidence="5" id="KW-0804">Transcription</keyword>
<evidence type="ECO:0000256" key="4">
    <source>
        <dbReference type="ARBA" id="ARBA00023125"/>
    </source>
</evidence>
<keyword evidence="10" id="KW-1185">Reference proteome</keyword>
<dbReference type="Pfam" id="PF03704">
    <property type="entry name" value="BTAD"/>
    <property type="match status" value="1"/>
</dbReference>
<dbReference type="SUPFAM" id="SSF48452">
    <property type="entry name" value="TPR-like"/>
    <property type="match status" value="1"/>
</dbReference>
<reference evidence="9 10" key="1">
    <citation type="submission" date="2019-06" db="EMBL/GenBank/DDBJ databases">
        <title>Sequencing the genomes of 1000 actinobacteria strains.</title>
        <authorList>
            <person name="Klenk H.-P."/>
        </authorList>
    </citation>
    <scope>NUCLEOTIDE SEQUENCE [LARGE SCALE GENOMIC DNA]</scope>
    <source>
        <strain evidence="9 10">DSM 41695</strain>
    </source>
</reference>
<sequence length="270" mass="29726">MEFGVLGGLSVEDSDGRHLPTAPKQRQLLGLLLLHAGEVMPVRTCVTEIWGEHPPPSAATTLQTYVMHLRRLLARMPSIGSREAAHDRLRTTGHGYLIVVRPEELDLLRFEQLVEQAGRAAGDDATVARLLRGALALWNRPVLADVRTGPVLQSAVTHWERRRLEVHEMYLDVRLRLGRHRDVLAELAVLTRRHPTHEALHARYMTALHQTGRVGDALDVASRLTSRLARDLGVAPGPAIGRLQAAIRRGGGVAVPRPPALPSAPGRRRA</sequence>
<dbReference type="Pfam" id="PF00486">
    <property type="entry name" value="Trans_reg_C"/>
    <property type="match status" value="1"/>
</dbReference>
<keyword evidence="2" id="KW-0902">Two-component regulatory system</keyword>
<evidence type="ECO:0000313" key="10">
    <source>
        <dbReference type="Proteomes" id="UP000316603"/>
    </source>
</evidence>
<proteinExistence type="inferred from homology"/>
<dbReference type="CDD" id="cd15831">
    <property type="entry name" value="BTAD"/>
    <property type="match status" value="1"/>
</dbReference>
<evidence type="ECO:0000256" key="1">
    <source>
        <dbReference type="ARBA" id="ARBA00005820"/>
    </source>
</evidence>
<dbReference type="AlphaFoldDB" id="A0A561TPA4"/>
<dbReference type="InterPro" id="IPR005158">
    <property type="entry name" value="BTAD"/>
</dbReference>